<dbReference type="EMBL" id="BLPF01000004">
    <property type="protein sequence ID" value="GFJ84838.1"/>
    <property type="molecule type" value="Genomic_DNA"/>
</dbReference>
<sequence>MVNLFSRVFRRANRDHDGRGMGFLPGSPDAVQVDGRFVRVGDGYTTTLAVTGYPAEVGPGWAEPILAYPGLVDVTFHIEPIAPAVASDRLRKQRGRFESSRRQEAAKGRLDDPELDTAAADAAELAMRVARGEARLFRLGMYLTVRGSSPQDLADRVAEVRSLAASLLLNTAPVTWRQLQGWITGLPLAFDGLGMKRVFDTDALAAAFPFTSPDLPDTAGDTGMGVLFGLNLYSAGVVVWDRWAQSNFNAVILARSGEGKSYLAKLDLLRNLCLGVEAFVIDPEDEYLRLADAVGGTVIRPGKPGVRINPLDLPAGDDDAFYDRIRFMHTLLAVMGTGDTTASAPLPGDEARSLDIAVQAAYRAKGIDSDPRTWRRPAPLLADVMAELENLDDAGRRVAARLHPYVAGSMKGLFDGPTTTVPAGHLVVYALKDLAEQLHPVGTLLTLDTIWRTVRGATAAGNRPQVLRMVLVDEAWKLLSSGRGGVFLETLAKSARKYGVGLTVVTQDAADVLSTKVGRAVVSNAATQVLLRQAPQAIDAVAEAFGLTDGERAFLLSCQRGDALLSAGPARVAFHAQASDVEHELIVTGPATGPAAGPRVGAGRRR</sequence>
<dbReference type="InterPro" id="IPR027417">
    <property type="entry name" value="P-loop_NTPase"/>
</dbReference>
<dbReference type="Pfam" id="PF19044">
    <property type="entry name" value="P-loop_TraG"/>
    <property type="match status" value="1"/>
</dbReference>
<dbReference type="InterPro" id="IPR002789">
    <property type="entry name" value="HerA_central"/>
</dbReference>
<feature type="region of interest" description="Disordered" evidence="1">
    <location>
        <begin position="93"/>
        <end position="112"/>
    </location>
</feature>
<dbReference type="CDD" id="cd01127">
    <property type="entry name" value="TrwB_TraG_TraD_VirD4"/>
    <property type="match status" value="1"/>
</dbReference>
<reference evidence="4 5" key="2">
    <citation type="submission" date="2020-03" db="EMBL/GenBank/DDBJ databases">
        <authorList>
            <person name="Ichikawa N."/>
            <person name="Kimura A."/>
            <person name="Kitahashi Y."/>
            <person name="Uohara A."/>
        </authorList>
    </citation>
    <scope>NUCLEOTIDE SEQUENCE [LARGE SCALE GENOMIC DNA]</scope>
    <source>
        <strain evidence="4 5">NBRC 108639</strain>
    </source>
</reference>
<dbReference type="Proteomes" id="UP000482800">
    <property type="component" value="Unassembled WGS sequence"/>
</dbReference>
<comment type="caution">
    <text evidence="4">The sequence shown here is derived from an EMBL/GenBank/DDBJ whole genome shotgun (WGS) entry which is preliminary data.</text>
</comment>
<feature type="domain" description="Helicase HerA central" evidence="2">
    <location>
        <begin position="252"/>
        <end position="314"/>
    </location>
</feature>
<organism evidence="4 5">
    <name type="scientific">Phytohabitans houttuyneae</name>
    <dbReference type="NCBI Taxonomy" id="1076126"/>
    <lineage>
        <taxon>Bacteria</taxon>
        <taxon>Bacillati</taxon>
        <taxon>Actinomycetota</taxon>
        <taxon>Actinomycetes</taxon>
        <taxon>Micromonosporales</taxon>
        <taxon>Micromonosporaceae</taxon>
    </lineage>
</organism>
<dbReference type="InterPro" id="IPR051162">
    <property type="entry name" value="T4SS_component"/>
</dbReference>
<keyword evidence="5" id="KW-1185">Reference proteome</keyword>
<protein>
    <submittedName>
        <fullName evidence="4">Uncharacterized protein</fullName>
    </submittedName>
</protein>
<feature type="domain" description="TraG P-loop" evidence="3">
    <location>
        <begin position="428"/>
        <end position="561"/>
    </location>
</feature>
<dbReference type="SUPFAM" id="SSF52540">
    <property type="entry name" value="P-loop containing nucleoside triphosphate hydrolases"/>
    <property type="match status" value="1"/>
</dbReference>
<dbReference type="PANTHER" id="PTHR30121:SF6">
    <property type="entry name" value="SLR6007 PROTEIN"/>
    <property type="match status" value="1"/>
</dbReference>
<feature type="compositionally biased region" description="Basic and acidic residues" evidence="1">
    <location>
        <begin position="95"/>
        <end position="112"/>
    </location>
</feature>
<dbReference type="Gene3D" id="3.40.50.300">
    <property type="entry name" value="P-loop containing nucleotide triphosphate hydrolases"/>
    <property type="match status" value="1"/>
</dbReference>
<dbReference type="Pfam" id="PF01935">
    <property type="entry name" value="DUF87"/>
    <property type="match status" value="1"/>
</dbReference>
<evidence type="ECO:0000259" key="2">
    <source>
        <dbReference type="Pfam" id="PF01935"/>
    </source>
</evidence>
<evidence type="ECO:0000313" key="4">
    <source>
        <dbReference type="EMBL" id="GFJ84838.1"/>
    </source>
</evidence>
<evidence type="ECO:0000313" key="5">
    <source>
        <dbReference type="Proteomes" id="UP000482800"/>
    </source>
</evidence>
<dbReference type="Gene3D" id="1.10.8.730">
    <property type="match status" value="1"/>
</dbReference>
<evidence type="ECO:0000259" key="3">
    <source>
        <dbReference type="Pfam" id="PF19044"/>
    </source>
</evidence>
<accession>A0A6V8KQF9</accession>
<dbReference type="InterPro" id="IPR043964">
    <property type="entry name" value="P-loop_TraG"/>
</dbReference>
<proteinExistence type="predicted"/>
<dbReference type="AlphaFoldDB" id="A0A6V8KQF9"/>
<reference evidence="4 5" key="1">
    <citation type="submission" date="2020-03" db="EMBL/GenBank/DDBJ databases">
        <title>Whole genome shotgun sequence of Phytohabitans houttuyneae NBRC 108639.</title>
        <authorList>
            <person name="Komaki H."/>
            <person name="Tamura T."/>
        </authorList>
    </citation>
    <scope>NUCLEOTIDE SEQUENCE [LARGE SCALE GENOMIC DNA]</scope>
    <source>
        <strain evidence="4 5">NBRC 108639</strain>
    </source>
</reference>
<gene>
    <name evidence="4" type="ORF">Phou_090180</name>
</gene>
<name>A0A6V8KQF9_9ACTN</name>
<dbReference type="PANTHER" id="PTHR30121">
    <property type="entry name" value="UNCHARACTERIZED PROTEIN YJGR-RELATED"/>
    <property type="match status" value="1"/>
</dbReference>
<evidence type="ECO:0000256" key="1">
    <source>
        <dbReference type="SAM" id="MobiDB-lite"/>
    </source>
</evidence>